<feature type="domain" description="E3 Ubiquitin ligase MUL1-like" evidence="12">
    <location>
        <begin position="62"/>
        <end position="192"/>
    </location>
</feature>
<evidence type="ECO:0000256" key="9">
    <source>
        <dbReference type="ARBA" id="ARBA00022833"/>
    </source>
</evidence>
<evidence type="ECO:0000256" key="10">
    <source>
        <dbReference type="ARBA" id="ARBA00022989"/>
    </source>
</evidence>
<organism evidence="13 14">
    <name type="scientific">Turnera subulata</name>
    <dbReference type="NCBI Taxonomy" id="218843"/>
    <lineage>
        <taxon>Eukaryota</taxon>
        <taxon>Viridiplantae</taxon>
        <taxon>Streptophyta</taxon>
        <taxon>Embryophyta</taxon>
        <taxon>Tracheophyta</taxon>
        <taxon>Spermatophyta</taxon>
        <taxon>Magnoliopsida</taxon>
        <taxon>eudicotyledons</taxon>
        <taxon>Gunneridae</taxon>
        <taxon>Pentapetalae</taxon>
        <taxon>rosids</taxon>
        <taxon>fabids</taxon>
        <taxon>Malpighiales</taxon>
        <taxon>Passifloraceae</taxon>
        <taxon>Turnera</taxon>
    </lineage>
</organism>
<comment type="caution">
    <text evidence="13">The sequence shown here is derived from an EMBL/GenBank/DDBJ whole genome shotgun (WGS) entry which is preliminary data.</text>
</comment>
<dbReference type="GO" id="GO:0016020">
    <property type="term" value="C:membrane"/>
    <property type="evidence" value="ECO:0007669"/>
    <property type="project" value="UniProtKB-SubCell"/>
</dbReference>
<dbReference type="Proteomes" id="UP001141552">
    <property type="component" value="Unassembled WGS sequence"/>
</dbReference>
<dbReference type="InterPro" id="IPR022170">
    <property type="entry name" value="MUL1-like"/>
</dbReference>
<evidence type="ECO:0000256" key="3">
    <source>
        <dbReference type="ARBA" id="ARBA00012483"/>
    </source>
</evidence>
<comment type="catalytic activity">
    <reaction evidence="1">
        <text>S-ubiquitinyl-[E2 ubiquitin-conjugating enzyme]-L-cysteine + [acceptor protein]-L-lysine = [E2 ubiquitin-conjugating enzyme]-L-cysteine + N(6)-ubiquitinyl-[acceptor protein]-L-lysine.</text>
        <dbReference type="EC" id="2.3.2.27"/>
    </reaction>
</comment>
<dbReference type="AlphaFoldDB" id="A0A9Q0IYL5"/>
<dbReference type="Pfam" id="PF12483">
    <property type="entry name" value="GIDE"/>
    <property type="match status" value="1"/>
</dbReference>
<dbReference type="PANTHER" id="PTHR47568">
    <property type="match status" value="1"/>
</dbReference>
<reference evidence="13" key="1">
    <citation type="submission" date="2022-02" db="EMBL/GenBank/DDBJ databases">
        <authorList>
            <person name="Henning P.M."/>
            <person name="McCubbin A.G."/>
            <person name="Shore J.S."/>
        </authorList>
    </citation>
    <scope>NUCLEOTIDE SEQUENCE</scope>
    <source>
        <strain evidence="13">F60SS</strain>
        <tissue evidence="13">Leaves</tissue>
    </source>
</reference>
<comment type="subcellular location">
    <subcellularLocation>
        <location evidence="2">Membrane</location>
        <topology evidence="2">Multi-pass membrane protein</topology>
    </subcellularLocation>
</comment>
<evidence type="ECO:0000256" key="11">
    <source>
        <dbReference type="ARBA" id="ARBA00023136"/>
    </source>
</evidence>
<evidence type="ECO:0000256" key="6">
    <source>
        <dbReference type="ARBA" id="ARBA00022723"/>
    </source>
</evidence>
<evidence type="ECO:0000313" key="13">
    <source>
        <dbReference type="EMBL" id="KAJ4821924.1"/>
    </source>
</evidence>
<dbReference type="GO" id="GO:0016567">
    <property type="term" value="P:protein ubiquitination"/>
    <property type="evidence" value="ECO:0007669"/>
    <property type="project" value="InterPro"/>
</dbReference>
<evidence type="ECO:0000256" key="4">
    <source>
        <dbReference type="ARBA" id="ARBA00022679"/>
    </source>
</evidence>
<gene>
    <name evidence="13" type="ORF">Tsubulata_036358</name>
</gene>
<evidence type="ECO:0000313" key="14">
    <source>
        <dbReference type="Proteomes" id="UP001141552"/>
    </source>
</evidence>
<sequence>MVRREVKEHNDEKKCSHCMHQYKHECSHCKQQHQCSHCMHHCLNHCHSCNNCHTCNNCNMQNKKKKKEWVRDSELMYSTSRQVPWYLEDGTGRVRVVGARDASGFCFTEGSKVYEDQSGGSKNIQMLGLTRRESILPIGEPLTVIGEAVKDGNGAVRIQRPLSGGFFYVSDKSVDTLVEECQGTARVFAAAAAKISGHENEAFSSSIQNRNV</sequence>
<evidence type="ECO:0000256" key="5">
    <source>
        <dbReference type="ARBA" id="ARBA00022692"/>
    </source>
</evidence>
<keyword evidence="9" id="KW-0862">Zinc</keyword>
<keyword evidence="10" id="KW-1133">Transmembrane helix</keyword>
<reference evidence="13" key="2">
    <citation type="journal article" date="2023" name="Plants (Basel)">
        <title>Annotation of the Turnera subulata (Passifloraceae) Draft Genome Reveals the S-Locus Evolved after the Divergence of Turneroideae from Passifloroideae in a Stepwise Manner.</title>
        <authorList>
            <person name="Henning P.M."/>
            <person name="Roalson E.H."/>
            <person name="Mir W."/>
            <person name="McCubbin A.G."/>
            <person name="Shore J.S."/>
        </authorList>
    </citation>
    <scope>NUCLEOTIDE SEQUENCE</scope>
    <source>
        <strain evidence="13">F60SS</strain>
    </source>
</reference>
<keyword evidence="8" id="KW-0833">Ubl conjugation pathway</keyword>
<protein>
    <recommendedName>
        <fullName evidence="3">RING-type E3 ubiquitin transferase</fullName>
        <ecNumber evidence="3">2.3.2.27</ecNumber>
    </recommendedName>
</protein>
<keyword evidence="6" id="KW-0479">Metal-binding</keyword>
<dbReference type="GO" id="GO:0008270">
    <property type="term" value="F:zinc ion binding"/>
    <property type="evidence" value="ECO:0007669"/>
    <property type="project" value="UniProtKB-KW"/>
</dbReference>
<evidence type="ECO:0000256" key="2">
    <source>
        <dbReference type="ARBA" id="ARBA00004141"/>
    </source>
</evidence>
<keyword evidence="5" id="KW-0812">Transmembrane</keyword>
<keyword evidence="14" id="KW-1185">Reference proteome</keyword>
<dbReference type="OrthoDB" id="66726at2759"/>
<evidence type="ECO:0000256" key="8">
    <source>
        <dbReference type="ARBA" id="ARBA00022786"/>
    </source>
</evidence>
<proteinExistence type="predicted"/>
<evidence type="ECO:0000259" key="12">
    <source>
        <dbReference type="Pfam" id="PF12483"/>
    </source>
</evidence>
<evidence type="ECO:0000256" key="7">
    <source>
        <dbReference type="ARBA" id="ARBA00022771"/>
    </source>
</evidence>
<keyword evidence="7" id="KW-0863">Zinc-finger</keyword>
<dbReference type="GO" id="GO:0061630">
    <property type="term" value="F:ubiquitin protein ligase activity"/>
    <property type="evidence" value="ECO:0007669"/>
    <property type="project" value="UniProtKB-EC"/>
</dbReference>
<dbReference type="EMBL" id="JAKUCV010007810">
    <property type="protein sequence ID" value="KAJ4821924.1"/>
    <property type="molecule type" value="Genomic_DNA"/>
</dbReference>
<evidence type="ECO:0000256" key="1">
    <source>
        <dbReference type="ARBA" id="ARBA00000900"/>
    </source>
</evidence>
<keyword evidence="4" id="KW-0808">Transferase</keyword>
<keyword evidence="11" id="KW-0472">Membrane</keyword>
<dbReference type="EC" id="2.3.2.27" evidence="3"/>
<dbReference type="InterPro" id="IPR044231">
    <property type="entry name" value="SP1/SPL1"/>
</dbReference>
<dbReference type="PANTHER" id="PTHR47568:SF2">
    <property type="entry name" value="E3 UBIQUITIN-PROTEIN LIGASE SP1-RELATED"/>
    <property type="match status" value="1"/>
</dbReference>
<accession>A0A9Q0IYL5</accession>
<name>A0A9Q0IYL5_9ROSI</name>